<name>A0A183D1X7_9BILA</name>
<accession>A0A183D1X7</accession>
<keyword evidence="3" id="KW-1185">Reference proteome</keyword>
<dbReference type="AlphaFoldDB" id="A0A183D1X7"/>
<dbReference type="WBParaSite" id="GPUH_0000272301-mRNA-1">
    <property type="protein sequence ID" value="GPUH_0000272301-mRNA-1"/>
    <property type="gene ID" value="GPUH_0000272301"/>
</dbReference>
<proteinExistence type="predicted"/>
<evidence type="ECO:0000313" key="3">
    <source>
        <dbReference type="Proteomes" id="UP000271098"/>
    </source>
</evidence>
<evidence type="ECO:0000256" key="1">
    <source>
        <dbReference type="SAM" id="MobiDB-lite"/>
    </source>
</evidence>
<dbReference type="EMBL" id="UYRT01004264">
    <property type="protein sequence ID" value="VDK36032.1"/>
    <property type="molecule type" value="Genomic_DNA"/>
</dbReference>
<feature type="compositionally biased region" description="Gly residues" evidence="1">
    <location>
        <begin position="65"/>
        <end position="81"/>
    </location>
</feature>
<gene>
    <name evidence="2" type="ORF">GPUH_LOCUS2718</name>
</gene>
<feature type="region of interest" description="Disordered" evidence="1">
    <location>
        <begin position="62"/>
        <end position="115"/>
    </location>
</feature>
<evidence type="ECO:0000313" key="2">
    <source>
        <dbReference type="EMBL" id="VDK36032.1"/>
    </source>
</evidence>
<evidence type="ECO:0000313" key="4">
    <source>
        <dbReference type="WBParaSite" id="GPUH_0000272301-mRNA-1"/>
    </source>
</evidence>
<protein>
    <submittedName>
        <fullName evidence="4">Glycine-rich protein 2-like</fullName>
    </submittedName>
</protein>
<reference evidence="2 3" key="2">
    <citation type="submission" date="2018-11" db="EMBL/GenBank/DDBJ databases">
        <authorList>
            <consortium name="Pathogen Informatics"/>
        </authorList>
    </citation>
    <scope>NUCLEOTIDE SEQUENCE [LARGE SCALE GENOMIC DNA]</scope>
</reference>
<organism evidence="4">
    <name type="scientific">Gongylonema pulchrum</name>
    <dbReference type="NCBI Taxonomy" id="637853"/>
    <lineage>
        <taxon>Eukaryota</taxon>
        <taxon>Metazoa</taxon>
        <taxon>Ecdysozoa</taxon>
        <taxon>Nematoda</taxon>
        <taxon>Chromadorea</taxon>
        <taxon>Rhabditida</taxon>
        <taxon>Spirurina</taxon>
        <taxon>Spiruromorpha</taxon>
        <taxon>Spiruroidea</taxon>
        <taxon>Gongylonematidae</taxon>
        <taxon>Gongylonema</taxon>
    </lineage>
</organism>
<sequence>MYGYAAPPAGYGYGYDPYGFGPDPYGYGYGAPPMRGGRGGMPACFLMMMRMLTNFGAGFLPRGSAGRGRGTSGRGGRGGTAPRGAKRPGDGAGGPASKREFGGDDFSADVNMSSF</sequence>
<reference evidence="4" key="1">
    <citation type="submission" date="2016-06" db="UniProtKB">
        <authorList>
            <consortium name="WormBaseParasite"/>
        </authorList>
    </citation>
    <scope>IDENTIFICATION</scope>
</reference>
<dbReference type="Proteomes" id="UP000271098">
    <property type="component" value="Unassembled WGS sequence"/>
</dbReference>